<feature type="compositionally biased region" description="Pro residues" evidence="1">
    <location>
        <begin position="118"/>
        <end position="128"/>
    </location>
</feature>
<feature type="compositionally biased region" description="Pro residues" evidence="1">
    <location>
        <begin position="168"/>
        <end position="178"/>
    </location>
</feature>
<keyword evidence="3" id="KW-1185">Reference proteome</keyword>
<feature type="region of interest" description="Disordered" evidence="1">
    <location>
        <begin position="1"/>
        <end position="28"/>
    </location>
</feature>
<dbReference type="AlphaFoldDB" id="A0A7Y6A4H7"/>
<proteinExistence type="predicted"/>
<dbReference type="EMBL" id="JABMCI010000071">
    <property type="protein sequence ID" value="NUU19591.1"/>
    <property type="molecule type" value="Genomic_DNA"/>
</dbReference>
<feature type="compositionally biased region" description="Low complexity" evidence="1">
    <location>
        <begin position="142"/>
        <end position="167"/>
    </location>
</feature>
<evidence type="ECO:0000313" key="3">
    <source>
        <dbReference type="Proteomes" id="UP000565724"/>
    </source>
</evidence>
<accession>A0A7Y6A4H7</accession>
<feature type="non-terminal residue" evidence="2">
    <location>
        <position position="178"/>
    </location>
</feature>
<protein>
    <submittedName>
        <fullName evidence="2">Uncharacterized protein</fullName>
    </submittedName>
</protein>
<evidence type="ECO:0000313" key="2">
    <source>
        <dbReference type="EMBL" id="NUU19591.1"/>
    </source>
</evidence>
<name>A0A7Y6A4H7_9CELL</name>
<sequence length="178" mass="18009">MDGRGRARRPDDEVSTADARAHGRPASVRVDVPVTVELPRDRVTAPGLQRLQRLAGNRAVTQALGRGAPRAPGVAAGADPRTVLDQSVIRSELSAVASEPNVGVAPGPGGRHLLTPQQGPPPVPAPPRPAERAPATPPPAPTRAGPPVQEEIAEARATAAPTGGARVPAPPGPPPGEG</sequence>
<comment type="caution">
    <text evidence="2">The sequence shown here is derived from an EMBL/GenBank/DDBJ whole genome shotgun (WGS) entry which is preliminary data.</text>
</comment>
<dbReference type="Proteomes" id="UP000565724">
    <property type="component" value="Unassembled WGS sequence"/>
</dbReference>
<evidence type="ECO:0000256" key="1">
    <source>
        <dbReference type="SAM" id="MobiDB-lite"/>
    </source>
</evidence>
<feature type="compositionally biased region" description="Basic and acidic residues" evidence="1">
    <location>
        <begin position="1"/>
        <end position="12"/>
    </location>
</feature>
<gene>
    <name evidence="2" type="ORF">HP550_20285</name>
</gene>
<reference evidence="2 3" key="1">
    <citation type="submission" date="2020-05" db="EMBL/GenBank/DDBJ databases">
        <title>Genome Sequencing of Type Strains.</title>
        <authorList>
            <person name="Lemaire J.F."/>
            <person name="Inderbitzin P."/>
            <person name="Gregorio O.A."/>
            <person name="Collins S.B."/>
            <person name="Wespe N."/>
            <person name="Knight-Connoni V."/>
        </authorList>
    </citation>
    <scope>NUCLEOTIDE SEQUENCE [LARGE SCALE GENOMIC DNA]</scope>
    <source>
        <strain evidence="2 3">ATCC 25174</strain>
    </source>
</reference>
<feature type="region of interest" description="Disordered" evidence="1">
    <location>
        <begin position="98"/>
        <end position="178"/>
    </location>
</feature>
<organism evidence="2 3">
    <name type="scientific">Cellulomonas humilata</name>
    <dbReference type="NCBI Taxonomy" id="144055"/>
    <lineage>
        <taxon>Bacteria</taxon>
        <taxon>Bacillati</taxon>
        <taxon>Actinomycetota</taxon>
        <taxon>Actinomycetes</taxon>
        <taxon>Micrococcales</taxon>
        <taxon>Cellulomonadaceae</taxon>
        <taxon>Cellulomonas</taxon>
    </lineage>
</organism>